<protein>
    <submittedName>
        <fullName evidence="2">Uncharacterized protein</fullName>
    </submittedName>
</protein>
<evidence type="ECO:0000313" key="3">
    <source>
        <dbReference type="EMBL" id="COW75957.1"/>
    </source>
</evidence>
<feature type="region of interest" description="Disordered" evidence="1">
    <location>
        <begin position="149"/>
        <end position="174"/>
    </location>
</feature>
<evidence type="ECO:0000313" key="5">
    <source>
        <dbReference type="Proteomes" id="UP000044938"/>
    </source>
</evidence>
<dbReference type="Proteomes" id="UP000044938">
    <property type="component" value="Unassembled WGS sequence"/>
</dbReference>
<dbReference type="EMBL" id="CSAJ01000494">
    <property type="protein sequence ID" value="COW75957.1"/>
    <property type="molecule type" value="Genomic_DNA"/>
</dbReference>
<dbReference type="AlphaFoldDB" id="A0A0T9E835"/>
<gene>
    <name evidence="2" type="ORF">ERS007703_03358</name>
    <name evidence="3" type="ORF">ERS007720_03222</name>
</gene>
<accession>A0A0T9E835</accession>
<organism evidence="2 4">
    <name type="scientific">Mycobacterium tuberculosis</name>
    <dbReference type="NCBI Taxonomy" id="1773"/>
    <lineage>
        <taxon>Bacteria</taxon>
        <taxon>Bacillati</taxon>
        <taxon>Actinomycetota</taxon>
        <taxon>Actinomycetes</taxon>
        <taxon>Mycobacteriales</taxon>
        <taxon>Mycobacteriaceae</taxon>
        <taxon>Mycobacterium</taxon>
        <taxon>Mycobacterium tuberculosis complex</taxon>
    </lineage>
</organism>
<dbReference type="EMBL" id="CSAE01000449">
    <property type="protein sequence ID" value="COW31393.1"/>
    <property type="molecule type" value="Genomic_DNA"/>
</dbReference>
<name>A0A0T9E835_MYCTX</name>
<sequence>MRGSDHFVVTPPIAVEHVTFAAAAPGYGAQVGRELTWGEEAPAALQQLFERSTDVRCNGHGMTLLVMSGVGPGRRRATALAGRYGLAGRAALRPSSPGPPGRGPLSSTSGISMDGRQRPARKLSPRVQKTIVIATGMQTQVNVLSRCSNQVDGGHRQPHRRFPNSDGGHLRRTR</sequence>
<dbReference type="Proteomes" id="UP000038802">
    <property type="component" value="Unassembled WGS sequence"/>
</dbReference>
<reference evidence="2" key="2">
    <citation type="submission" date="2015-03" db="EMBL/GenBank/DDBJ databases">
        <authorList>
            <person name="Murphy D."/>
        </authorList>
    </citation>
    <scope>NUCLEOTIDE SEQUENCE [LARGE SCALE GENOMIC DNA]</scope>
    <source>
        <strain evidence="2">K00500041</strain>
    </source>
</reference>
<reference evidence="4 5" key="1">
    <citation type="submission" date="2015-03" db="EMBL/GenBank/DDBJ databases">
        <authorList>
            <consortium name="Pathogen Informatics"/>
        </authorList>
    </citation>
    <scope>NUCLEOTIDE SEQUENCE [LARGE SCALE GENOMIC DNA]</scope>
    <source>
        <strain evidence="4">K00500041</strain>
        <strain evidence="3 5">M09401471</strain>
    </source>
</reference>
<evidence type="ECO:0000313" key="4">
    <source>
        <dbReference type="Proteomes" id="UP000038802"/>
    </source>
</evidence>
<evidence type="ECO:0000313" key="2">
    <source>
        <dbReference type="EMBL" id="COW31393.1"/>
    </source>
</evidence>
<evidence type="ECO:0000256" key="1">
    <source>
        <dbReference type="SAM" id="MobiDB-lite"/>
    </source>
</evidence>
<feature type="region of interest" description="Disordered" evidence="1">
    <location>
        <begin position="89"/>
        <end position="127"/>
    </location>
</feature>
<proteinExistence type="predicted"/>